<dbReference type="InterPro" id="IPR050121">
    <property type="entry name" value="Cytochrome_P450_monoxygenase"/>
</dbReference>
<dbReference type="InterPro" id="IPR017972">
    <property type="entry name" value="Cyt_P450_CS"/>
</dbReference>
<evidence type="ECO:0000256" key="5">
    <source>
        <dbReference type="ARBA" id="ARBA00023002"/>
    </source>
</evidence>
<evidence type="ECO:0000256" key="6">
    <source>
        <dbReference type="ARBA" id="ARBA00023004"/>
    </source>
</evidence>
<dbReference type="AlphaFoldDB" id="A0AAJ0FRB4"/>
<dbReference type="Gene3D" id="1.10.630.10">
    <property type="entry name" value="Cytochrome P450"/>
    <property type="match status" value="1"/>
</dbReference>
<dbReference type="PRINTS" id="PR00385">
    <property type="entry name" value="P450"/>
</dbReference>
<dbReference type="Pfam" id="PF00067">
    <property type="entry name" value="p450"/>
    <property type="match status" value="1"/>
</dbReference>
<gene>
    <name evidence="10" type="ORF">QBC33DRAFT_2672</name>
</gene>
<evidence type="ECO:0000256" key="7">
    <source>
        <dbReference type="ARBA" id="ARBA00023033"/>
    </source>
</evidence>
<dbReference type="GO" id="GO:0020037">
    <property type="term" value="F:heme binding"/>
    <property type="evidence" value="ECO:0007669"/>
    <property type="project" value="InterPro"/>
</dbReference>
<dbReference type="InterPro" id="IPR001128">
    <property type="entry name" value="Cyt_P450"/>
</dbReference>
<name>A0AAJ0FRB4_9PEZI</name>
<keyword evidence="3 8" id="KW-0349">Heme</keyword>
<dbReference type="RefSeq" id="XP_060288457.1">
    <property type="nucleotide sequence ID" value="XM_060423154.1"/>
</dbReference>
<evidence type="ECO:0000313" key="10">
    <source>
        <dbReference type="EMBL" id="KAK1772244.1"/>
    </source>
</evidence>
<sequence>MPSVNFAGLAGLGTVLLLLAAVARVTYNLYLHPLASFPGPLLHRATRLAFLCRICRGTMSFDVLAFHERYGPVVRIAPDELAFADARAWRDVYGHRTGSAAGSEEMRKLGTFYRVRGVPPGIVAEDRENHAMLRRLMAHGFSDRSMRGQEPIIGGYVDLLVRRIGERAVDADRKDEGTGLLCRRRLDMTAWYNWTTFDIIGDLAFGEPFGSLDRAEAHPWVAALQGTVRTAVVIIVLNYLGMGWLMPLLMKYVLSSRRNHVDRTDEKLKRRMEMDVERPDLIEGLLRKKDEWHLSLERIRANASNLIIAGSETTATLLAGITYLLLANPDCLKRVTEEVRSTFKSDDEITLSSVSDLEYMLACLNEGLRCYPPAPLGLPRVVPRGGATISGVVVPEGTTVAVWHWATYHMAANWTEPFAFRPERFLGDSKYAGDSLDALQPFSVGPRNCIGKNLAYAEMRLILAKLLYNFDMELADKDVNWMDQKAYFLWDKPPLGVYFTPRKV</sequence>
<proteinExistence type="inferred from homology"/>
<evidence type="ECO:0000256" key="4">
    <source>
        <dbReference type="ARBA" id="ARBA00022723"/>
    </source>
</evidence>
<keyword evidence="6 8" id="KW-0408">Iron</keyword>
<evidence type="ECO:0000313" key="11">
    <source>
        <dbReference type="Proteomes" id="UP001244011"/>
    </source>
</evidence>
<feature type="binding site" description="axial binding residue" evidence="8">
    <location>
        <position position="449"/>
    </location>
    <ligand>
        <name>heme</name>
        <dbReference type="ChEBI" id="CHEBI:30413"/>
    </ligand>
    <ligandPart>
        <name>Fe</name>
        <dbReference type="ChEBI" id="CHEBI:18248"/>
    </ligandPart>
</feature>
<evidence type="ECO:0000256" key="8">
    <source>
        <dbReference type="PIRSR" id="PIRSR602401-1"/>
    </source>
</evidence>
<dbReference type="GeneID" id="85306341"/>
<dbReference type="GO" id="GO:0004497">
    <property type="term" value="F:monooxygenase activity"/>
    <property type="evidence" value="ECO:0007669"/>
    <property type="project" value="UniProtKB-KW"/>
</dbReference>
<evidence type="ECO:0000256" key="2">
    <source>
        <dbReference type="ARBA" id="ARBA00010617"/>
    </source>
</evidence>
<dbReference type="PRINTS" id="PR00463">
    <property type="entry name" value="EP450I"/>
</dbReference>
<organism evidence="10 11">
    <name type="scientific">Phialemonium atrogriseum</name>
    <dbReference type="NCBI Taxonomy" id="1093897"/>
    <lineage>
        <taxon>Eukaryota</taxon>
        <taxon>Fungi</taxon>
        <taxon>Dikarya</taxon>
        <taxon>Ascomycota</taxon>
        <taxon>Pezizomycotina</taxon>
        <taxon>Sordariomycetes</taxon>
        <taxon>Sordariomycetidae</taxon>
        <taxon>Cephalothecales</taxon>
        <taxon>Cephalothecaceae</taxon>
        <taxon>Phialemonium</taxon>
    </lineage>
</organism>
<dbReference type="CDD" id="cd11058">
    <property type="entry name" value="CYP60B-like"/>
    <property type="match status" value="1"/>
</dbReference>
<comment type="cofactor">
    <cofactor evidence="1 8">
        <name>heme</name>
        <dbReference type="ChEBI" id="CHEBI:30413"/>
    </cofactor>
</comment>
<dbReference type="InterPro" id="IPR036396">
    <property type="entry name" value="Cyt_P450_sf"/>
</dbReference>
<dbReference type="FunFam" id="1.10.630.10:FF:000047">
    <property type="entry name" value="Cytochrome P450 monooxygenase"/>
    <property type="match status" value="1"/>
</dbReference>
<evidence type="ECO:0000256" key="1">
    <source>
        <dbReference type="ARBA" id="ARBA00001971"/>
    </source>
</evidence>
<protein>
    <submittedName>
        <fullName evidence="10">Cytochrome P450 monooxygenase</fullName>
    </submittedName>
</protein>
<dbReference type="PROSITE" id="PS00086">
    <property type="entry name" value="CYTOCHROME_P450"/>
    <property type="match status" value="1"/>
</dbReference>
<keyword evidence="4 8" id="KW-0479">Metal-binding</keyword>
<reference evidence="10" key="1">
    <citation type="submission" date="2023-06" db="EMBL/GenBank/DDBJ databases">
        <title>Genome-scale phylogeny and comparative genomics of the fungal order Sordariales.</title>
        <authorList>
            <consortium name="Lawrence Berkeley National Laboratory"/>
            <person name="Hensen N."/>
            <person name="Bonometti L."/>
            <person name="Westerberg I."/>
            <person name="Brannstrom I.O."/>
            <person name="Guillou S."/>
            <person name="Cros-Aarteil S."/>
            <person name="Calhoun S."/>
            <person name="Haridas S."/>
            <person name="Kuo A."/>
            <person name="Mondo S."/>
            <person name="Pangilinan J."/>
            <person name="Riley R."/>
            <person name="Labutti K."/>
            <person name="Andreopoulos B."/>
            <person name="Lipzen A."/>
            <person name="Chen C."/>
            <person name="Yanf M."/>
            <person name="Daum C."/>
            <person name="Ng V."/>
            <person name="Clum A."/>
            <person name="Steindorff A."/>
            <person name="Ohm R."/>
            <person name="Martin F."/>
            <person name="Silar P."/>
            <person name="Natvig D."/>
            <person name="Lalanne C."/>
            <person name="Gautier V."/>
            <person name="Ament-Velasquez S.L."/>
            <person name="Kruys A."/>
            <person name="Hutchinson M.I."/>
            <person name="Powell A.J."/>
            <person name="Barry K."/>
            <person name="Miller A.N."/>
            <person name="Grigoriev I.V."/>
            <person name="Debuchy R."/>
            <person name="Gladieux P."/>
            <person name="Thoren M.H."/>
            <person name="Johannesson H."/>
        </authorList>
    </citation>
    <scope>NUCLEOTIDE SEQUENCE</scope>
    <source>
        <strain evidence="10">8032-3</strain>
    </source>
</reference>
<dbReference type="PANTHER" id="PTHR24305:SF230">
    <property type="entry name" value="P450, PUTATIVE (EUROFUNG)-RELATED"/>
    <property type="match status" value="1"/>
</dbReference>
<dbReference type="GO" id="GO:0016705">
    <property type="term" value="F:oxidoreductase activity, acting on paired donors, with incorporation or reduction of molecular oxygen"/>
    <property type="evidence" value="ECO:0007669"/>
    <property type="project" value="InterPro"/>
</dbReference>
<evidence type="ECO:0000256" key="3">
    <source>
        <dbReference type="ARBA" id="ARBA00022617"/>
    </source>
</evidence>
<accession>A0AAJ0FRB4</accession>
<dbReference type="PANTHER" id="PTHR24305">
    <property type="entry name" value="CYTOCHROME P450"/>
    <property type="match status" value="1"/>
</dbReference>
<keyword evidence="11" id="KW-1185">Reference proteome</keyword>
<keyword evidence="5 9" id="KW-0560">Oxidoreductase</keyword>
<dbReference type="GO" id="GO:0009403">
    <property type="term" value="P:toxin biosynthetic process"/>
    <property type="evidence" value="ECO:0007669"/>
    <property type="project" value="UniProtKB-ARBA"/>
</dbReference>
<evidence type="ECO:0000256" key="9">
    <source>
        <dbReference type="RuleBase" id="RU000461"/>
    </source>
</evidence>
<dbReference type="Proteomes" id="UP001244011">
    <property type="component" value="Unassembled WGS sequence"/>
</dbReference>
<dbReference type="SUPFAM" id="SSF48264">
    <property type="entry name" value="Cytochrome P450"/>
    <property type="match status" value="1"/>
</dbReference>
<dbReference type="GO" id="GO:0005506">
    <property type="term" value="F:iron ion binding"/>
    <property type="evidence" value="ECO:0007669"/>
    <property type="project" value="InterPro"/>
</dbReference>
<comment type="caution">
    <text evidence="10">The sequence shown here is derived from an EMBL/GenBank/DDBJ whole genome shotgun (WGS) entry which is preliminary data.</text>
</comment>
<comment type="similarity">
    <text evidence="2 9">Belongs to the cytochrome P450 family.</text>
</comment>
<keyword evidence="7 9" id="KW-0503">Monooxygenase</keyword>
<dbReference type="EMBL" id="MU838997">
    <property type="protein sequence ID" value="KAK1772244.1"/>
    <property type="molecule type" value="Genomic_DNA"/>
</dbReference>
<dbReference type="InterPro" id="IPR002401">
    <property type="entry name" value="Cyt_P450_E_grp-I"/>
</dbReference>